<accession>A0AAW2HZZ6</accession>
<feature type="region of interest" description="Disordered" evidence="1">
    <location>
        <begin position="19"/>
        <end position="46"/>
    </location>
</feature>
<evidence type="ECO:0000256" key="1">
    <source>
        <dbReference type="SAM" id="MobiDB-lite"/>
    </source>
</evidence>
<sequence length="143" mass="15752">MVKTPIDIVAADFADGYRLNDPIPDVGAGQGEKGDSGSWESSLGRECDLQEDAPSCEFVVIEDAAFEVPGRLTVGKRQGHPSNNGCGSERRERTCLNYGGSERTHQTEILKARTGRPVEQWTSPTDSAEEWCEPERRKGKKKE</sequence>
<protein>
    <submittedName>
        <fullName evidence="2">Uncharacterized protein</fullName>
    </submittedName>
</protein>
<feature type="region of interest" description="Disordered" evidence="1">
    <location>
        <begin position="112"/>
        <end position="143"/>
    </location>
</feature>
<reference evidence="2" key="1">
    <citation type="journal article" date="2024" name="Gigascience">
        <title>Chromosome-level genome of the poultry shaft louse Menopon gallinae provides insight into the host-switching and adaptive evolution of parasitic lice.</title>
        <authorList>
            <person name="Xu Y."/>
            <person name="Ma L."/>
            <person name="Liu S."/>
            <person name="Liang Y."/>
            <person name="Liu Q."/>
            <person name="He Z."/>
            <person name="Tian L."/>
            <person name="Duan Y."/>
            <person name="Cai W."/>
            <person name="Li H."/>
            <person name="Song F."/>
        </authorList>
    </citation>
    <scope>NUCLEOTIDE SEQUENCE</scope>
    <source>
        <strain evidence="2">Cailab_2023a</strain>
    </source>
</reference>
<gene>
    <name evidence="2" type="ORF">PYX00_003001</name>
</gene>
<comment type="caution">
    <text evidence="2">The sequence shown here is derived from an EMBL/GenBank/DDBJ whole genome shotgun (WGS) entry which is preliminary data.</text>
</comment>
<feature type="region of interest" description="Disordered" evidence="1">
    <location>
        <begin position="73"/>
        <end position="92"/>
    </location>
</feature>
<evidence type="ECO:0000313" key="2">
    <source>
        <dbReference type="EMBL" id="KAL0275013.1"/>
    </source>
</evidence>
<name>A0AAW2HZZ6_9NEOP</name>
<organism evidence="2">
    <name type="scientific">Menopon gallinae</name>
    <name type="common">poultry shaft louse</name>
    <dbReference type="NCBI Taxonomy" id="328185"/>
    <lineage>
        <taxon>Eukaryota</taxon>
        <taxon>Metazoa</taxon>
        <taxon>Ecdysozoa</taxon>
        <taxon>Arthropoda</taxon>
        <taxon>Hexapoda</taxon>
        <taxon>Insecta</taxon>
        <taxon>Pterygota</taxon>
        <taxon>Neoptera</taxon>
        <taxon>Paraneoptera</taxon>
        <taxon>Psocodea</taxon>
        <taxon>Troctomorpha</taxon>
        <taxon>Phthiraptera</taxon>
        <taxon>Amblycera</taxon>
        <taxon>Menoponidae</taxon>
        <taxon>Menopon</taxon>
    </lineage>
</organism>
<proteinExistence type="predicted"/>
<dbReference type="AlphaFoldDB" id="A0AAW2HZZ6"/>
<dbReference type="EMBL" id="JARGDH010000002">
    <property type="protein sequence ID" value="KAL0275013.1"/>
    <property type="molecule type" value="Genomic_DNA"/>
</dbReference>